<reference evidence="3" key="1">
    <citation type="submission" date="2022-04" db="EMBL/GenBank/DDBJ databases">
        <title>Complete genome of Methanoplanus endosymbiosus DSM 3599.</title>
        <authorList>
            <person name="Chen S.-C."/>
            <person name="You Y.-T."/>
            <person name="Zhou Y.-Z."/>
            <person name="Lai M.-C."/>
        </authorList>
    </citation>
    <scope>NUCLEOTIDE SEQUENCE</scope>
    <source>
        <strain evidence="3">DSM 3599</strain>
    </source>
</reference>
<feature type="region of interest" description="Disordered" evidence="1">
    <location>
        <begin position="146"/>
        <end position="175"/>
    </location>
</feature>
<keyword evidence="2" id="KW-0812">Transmembrane</keyword>
<dbReference type="AlphaFoldDB" id="A0A9E7PLG0"/>
<feature type="transmembrane region" description="Helical" evidence="2">
    <location>
        <begin position="351"/>
        <end position="369"/>
    </location>
</feature>
<dbReference type="Proteomes" id="UP001060368">
    <property type="component" value="Chromosome"/>
</dbReference>
<feature type="region of interest" description="Disordered" evidence="1">
    <location>
        <begin position="211"/>
        <end position="341"/>
    </location>
</feature>
<evidence type="ECO:0000313" key="3">
    <source>
        <dbReference type="EMBL" id="UUX91517.1"/>
    </source>
</evidence>
<feature type="compositionally biased region" description="Low complexity" evidence="1">
    <location>
        <begin position="386"/>
        <end position="413"/>
    </location>
</feature>
<feature type="compositionally biased region" description="Basic and acidic residues" evidence="1">
    <location>
        <begin position="295"/>
        <end position="320"/>
    </location>
</feature>
<feature type="region of interest" description="Disordered" evidence="1">
    <location>
        <begin position="385"/>
        <end position="414"/>
    </location>
</feature>
<keyword evidence="2" id="KW-0472">Membrane</keyword>
<protein>
    <recommendedName>
        <fullName evidence="5">Zinc-ribbon domain-containing protein</fullName>
    </recommendedName>
</protein>
<organism evidence="3 4">
    <name type="scientific">Methanoplanus endosymbiosus</name>
    <dbReference type="NCBI Taxonomy" id="33865"/>
    <lineage>
        <taxon>Archaea</taxon>
        <taxon>Methanobacteriati</taxon>
        <taxon>Methanobacteriota</taxon>
        <taxon>Stenosarchaea group</taxon>
        <taxon>Methanomicrobia</taxon>
        <taxon>Methanomicrobiales</taxon>
        <taxon>Methanomicrobiaceae</taxon>
        <taxon>Methanoplanus</taxon>
    </lineage>
</organism>
<keyword evidence="4" id="KW-1185">Reference proteome</keyword>
<evidence type="ECO:0000256" key="2">
    <source>
        <dbReference type="SAM" id="Phobius"/>
    </source>
</evidence>
<accession>A0A9E7PLG0</accession>
<name>A0A9E7PLG0_9EURY</name>
<evidence type="ECO:0008006" key="5">
    <source>
        <dbReference type="Google" id="ProtNLM"/>
    </source>
</evidence>
<keyword evidence="2" id="KW-1133">Transmembrane helix</keyword>
<gene>
    <name evidence="3" type="ORF">L6E24_09045</name>
</gene>
<feature type="compositionally biased region" description="Pro residues" evidence="1">
    <location>
        <begin position="211"/>
        <end position="227"/>
    </location>
</feature>
<sequence>MDFDAFLTDKRIIFAKKGDELYERKELVFPLGFIKDYTPSADEKGIPRIIFSVQKPDGDKGDMILVFTQTGDYRFAERDDWIEKLGRMIEKEPAAAVTAPPTVQRAAMSSDPFAPTNTQQSAPQMPAGYAPEPHIAPPVQTDIHTQRPESHMTAGYAPEPQAAPPVQTSSPPQNSVTGQFCRFCGSNIPTDSAFCPSCGGKVVPVAARSAPPAPAQIPVPPPPPSRPAYPDDAGRQAGGFVPPPPPPPQRQAGFPEENYRAPPAPSGGGYAPADEPGHRNYEESSQTSKGRKKPDRIDKAALREEKRAEKERKKEEARYRKEQKKANKNAGRDQYDDYDGDGRMGGKLPKILIPAIIAVVVIGVVAYAFTSGMFGGSGGGAEVPVTGTGSTLTDNTNTGSSSGTTSSGTSQSTADYDKGWEVRVIYSGEWAGTFGSGSNMQNEEGFGSQTFAITSPSGSITATFEKADGGAGQIMFVDIMKDSKVMATGDTTADNGKVTVTASL</sequence>
<dbReference type="EMBL" id="CP096115">
    <property type="protein sequence ID" value="UUX91517.1"/>
    <property type="molecule type" value="Genomic_DNA"/>
</dbReference>
<dbReference type="GeneID" id="74307845"/>
<feature type="region of interest" description="Disordered" evidence="1">
    <location>
        <begin position="107"/>
        <end position="127"/>
    </location>
</feature>
<feature type="compositionally biased region" description="Polar residues" evidence="1">
    <location>
        <begin position="166"/>
        <end position="175"/>
    </location>
</feature>
<proteinExistence type="predicted"/>
<dbReference type="KEGG" id="mend:L6E24_09045"/>
<dbReference type="RefSeq" id="WP_257741669.1">
    <property type="nucleotide sequence ID" value="NZ_CP096115.1"/>
</dbReference>
<feature type="compositionally biased region" description="Basic and acidic residues" evidence="1">
    <location>
        <begin position="330"/>
        <end position="341"/>
    </location>
</feature>
<evidence type="ECO:0000313" key="4">
    <source>
        <dbReference type="Proteomes" id="UP001060368"/>
    </source>
</evidence>
<evidence type="ECO:0000256" key="1">
    <source>
        <dbReference type="SAM" id="MobiDB-lite"/>
    </source>
</evidence>